<dbReference type="AlphaFoldDB" id="A0A975D3K3"/>
<dbReference type="EMBL" id="CP059319">
    <property type="protein sequence ID" value="QTH21998.1"/>
    <property type="molecule type" value="Genomic_DNA"/>
</dbReference>
<evidence type="ECO:0000259" key="1">
    <source>
        <dbReference type="Pfam" id="PF16461"/>
    </source>
</evidence>
<organism evidence="2 3">
    <name type="scientific">Rhizorhabdus wittichii</name>
    <dbReference type="NCBI Taxonomy" id="160791"/>
    <lineage>
        <taxon>Bacteria</taxon>
        <taxon>Pseudomonadati</taxon>
        <taxon>Pseudomonadota</taxon>
        <taxon>Alphaproteobacteria</taxon>
        <taxon>Sphingomonadales</taxon>
        <taxon>Sphingomonadaceae</taxon>
        <taxon>Rhizorhabdus</taxon>
    </lineage>
</organism>
<proteinExistence type="predicted"/>
<name>A0A975D3K3_9SPHN</name>
<sequence length="143" mass="15617">MADTAADTDIGHLTLFKKKTAPTTYTTLAEVVEFNPPEMTKDAVEYTHMSSPERWREFKPGLKDGGDTTLTYNLIPGEADDDTIADSFASDVVEEWRVEFPNGATLDIKGFFTAHSRATPLEDRMTGAATFKVSGKPVLTPAA</sequence>
<dbReference type="Pfam" id="PF16461">
    <property type="entry name" value="Phage_TTP_12"/>
    <property type="match status" value="1"/>
</dbReference>
<dbReference type="Proteomes" id="UP000664914">
    <property type="component" value="Chromosome"/>
</dbReference>
<evidence type="ECO:0000313" key="3">
    <source>
        <dbReference type="Proteomes" id="UP000664914"/>
    </source>
</evidence>
<reference evidence="2" key="1">
    <citation type="submission" date="2020-07" db="EMBL/GenBank/DDBJ databases">
        <authorList>
            <person name="Camacho E."/>
        </authorList>
    </citation>
    <scope>NUCLEOTIDE SEQUENCE</scope>
    <source>
        <strain evidence="2">MPO218</strain>
    </source>
</reference>
<dbReference type="Gene3D" id="4.10.410.40">
    <property type="match status" value="1"/>
</dbReference>
<accession>A0A975D3K3</accession>
<feature type="domain" description="Lambda phage tail tube protein N-terminal" evidence="1">
    <location>
        <begin position="13"/>
        <end position="139"/>
    </location>
</feature>
<evidence type="ECO:0000313" key="2">
    <source>
        <dbReference type="EMBL" id="QTH21998.1"/>
    </source>
</evidence>
<gene>
    <name evidence="2" type="ORF">HRJ34_00190</name>
</gene>
<reference evidence="2" key="2">
    <citation type="submission" date="2021-04" db="EMBL/GenBank/DDBJ databases">
        <title>Isolation and genomic analysis of the ibuprofen-degrading bacterium Sphingomonas strain MPO218.</title>
        <authorList>
            <person name="Aulestia M."/>
            <person name="Flores A."/>
            <person name="Mangas E.L."/>
            <person name="Perez-Pulido A.J."/>
            <person name="Santero E."/>
            <person name="Camacho E.M."/>
        </authorList>
    </citation>
    <scope>NUCLEOTIDE SEQUENCE</scope>
    <source>
        <strain evidence="2">MPO218</strain>
    </source>
</reference>
<protein>
    <submittedName>
        <fullName evidence="2">Phage tail protein</fullName>
    </submittedName>
</protein>
<dbReference type="RefSeq" id="WP_208633020.1">
    <property type="nucleotide sequence ID" value="NZ_CP059319.1"/>
</dbReference>
<dbReference type="InterPro" id="IPR032494">
    <property type="entry name" value="Phage_TTP_N"/>
</dbReference>